<feature type="compositionally biased region" description="Low complexity" evidence="3">
    <location>
        <begin position="579"/>
        <end position="605"/>
    </location>
</feature>
<dbReference type="AlphaFoldDB" id="A0A9P3LTB6"/>
<comment type="caution">
    <text evidence="5">The sequence shown here is derived from an EMBL/GenBank/DDBJ whole genome shotgun (WGS) entry which is preliminary data.</text>
</comment>
<dbReference type="GO" id="GO:0003723">
    <property type="term" value="F:RNA binding"/>
    <property type="evidence" value="ECO:0007669"/>
    <property type="project" value="UniProtKB-UniRule"/>
</dbReference>
<keyword evidence="2" id="KW-0694">RNA-binding</keyword>
<feature type="compositionally biased region" description="Basic and acidic residues" evidence="3">
    <location>
        <begin position="52"/>
        <end position="84"/>
    </location>
</feature>
<dbReference type="PANTHER" id="PTHR10288">
    <property type="entry name" value="KH DOMAIN CONTAINING RNA BINDING PROTEIN"/>
    <property type="match status" value="1"/>
</dbReference>
<evidence type="ECO:0000313" key="5">
    <source>
        <dbReference type="EMBL" id="GJJ69774.1"/>
    </source>
</evidence>
<dbReference type="InterPro" id="IPR004088">
    <property type="entry name" value="KH_dom_type_1"/>
</dbReference>
<reference evidence="5" key="1">
    <citation type="submission" date="2021-11" db="EMBL/GenBank/DDBJ databases">
        <authorList>
            <person name="Herlambang A."/>
            <person name="Guo Y."/>
            <person name="Takashima Y."/>
            <person name="Nishizawa T."/>
        </authorList>
    </citation>
    <scope>NUCLEOTIDE SEQUENCE</scope>
    <source>
        <strain evidence="5">E1425</strain>
    </source>
</reference>
<dbReference type="EMBL" id="BQFW01000003">
    <property type="protein sequence ID" value="GJJ69774.1"/>
    <property type="molecule type" value="Genomic_DNA"/>
</dbReference>
<evidence type="ECO:0000256" key="2">
    <source>
        <dbReference type="PROSITE-ProRule" id="PRU00117"/>
    </source>
</evidence>
<evidence type="ECO:0000256" key="3">
    <source>
        <dbReference type="SAM" id="MobiDB-lite"/>
    </source>
</evidence>
<dbReference type="Pfam" id="PF00013">
    <property type="entry name" value="KH_1"/>
    <property type="match status" value="3"/>
</dbReference>
<keyword evidence="6" id="KW-1185">Reference proteome</keyword>
<protein>
    <submittedName>
        <fullName evidence="5">Far upstream element-binding protein</fullName>
    </submittedName>
</protein>
<feature type="domain" description="K Homology" evidence="4">
    <location>
        <begin position="296"/>
        <end position="369"/>
    </location>
</feature>
<feature type="region of interest" description="Disordered" evidence="3">
    <location>
        <begin position="579"/>
        <end position="647"/>
    </location>
</feature>
<dbReference type="Gene3D" id="3.30.1370.10">
    <property type="entry name" value="K Homology domain, type 1"/>
    <property type="match status" value="3"/>
</dbReference>
<feature type="domain" description="K Homology" evidence="4">
    <location>
        <begin position="105"/>
        <end position="176"/>
    </location>
</feature>
<keyword evidence="1" id="KW-0677">Repeat</keyword>
<dbReference type="OrthoDB" id="5204190at2759"/>
<dbReference type="InterPro" id="IPR036612">
    <property type="entry name" value="KH_dom_type_1_sf"/>
</dbReference>
<sequence>MPSDSDVPGAPAAKVDFTSVMANVKAIAARHGIAASMAGDASAPYSAPPPKRPYEEDSYSHHDSREDDSYGKRMAYDSGRDSAPVHRPGLGAQISHYAPPMRNEHSIQEEMAVPGNLVGLIIGRGGENLKRIERETGCKVQVSQDGNPGDRERFINIIGQPAGIADARRQIQDIVVSSQNGDRGDRGGGYGGGGAYGGSGGYGMGGGYGRNSSSIQIPSAKVGLVIGRGGETIRDLQERSGARIAVTPSPQDHDSTTRLVTITGDDGAIDRAKTLIEEIVNDLAPRGGYGGGGFQNTPPVTMTVPQESIGLVIGRGGETVKQLQIQSRAKIQVQQVEHGMPPPAERTINLFGPPEAVEYAKQLIMEKVAGAREGDRYGGQRDQGGYGSGGSGGGYGGYQQYQQAAPASSSGYGQQYGGYGAPAAAAAAPAAASGYTPEQQAAYAQYYGYQYNAAYPYAAAPATSAAAAAAPGTDAAATASSAAAPGYGAYDYSRYGAGQYGAVAATSAAPASPSTTPATTSAAVAAPVTSDASATPAASAAAAGAAAPDYSAYYAQQGYSQEAYQQYYSQYYAGYQQPGATGTAAATDADASAPIDSSAPAPATDTTEAQDASTEAAAPQASTEAEPSTSADAPADDAVAAPSEESK</sequence>
<dbReference type="SUPFAM" id="SSF54791">
    <property type="entry name" value="Eukaryotic type KH-domain (KH-domain type I)"/>
    <property type="match status" value="3"/>
</dbReference>
<name>A0A9P3LTB6_9FUNG</name>
<evidence type="ECO:0000256" key="1">
    <source>
        <dbReference type="ARBA" id="ARBA00022737"/>
    </source>
</evidence>
<feature type="region of interest" description="Disordered" evidence="3">
    <location>
        <begin position="37"/>
        <end position="89"/>
    </location>
</feature>
<dbReference type="SMART" id="SM00322">
    <property type="entry name" value="KH"/>
    <property type="match status" value="3"/>
</dbReference>
<reference evidence="5" key="2">
    <citation type="journal article" date="2022" name="Microbiol. Resour. Announc.">
        <title>Whole-Genome Sequence of Entomortierella parvispora E1425, a Mucoromycotan Fungus Associated with Burkholderiaceae-Related Endosymbiotic Bacteria.</title>
        <authorList>
            <person name="Herlambang A."/>
            <person name="Guo Y."/>
            <person name="Takashima Y."/>
            <person name="Narisawa K."/>
            <person name="Ohta H."/>
            <person name="Nishizawa T."/>
        </authorList>
    </citation>
    <scope>NUCLEOTIDE SEQUENCE</scope>
    <source>
        <strain evidence="5">E1425</strain>
    </source>
</reference>
<evidence type="ECO:0000313" key="6">
    <source>
        <dbReference type="Proteomes" id="UP000827284"/>
    </source>
</evidence>
<gene>
    <name evidence="5" type="ORF">EMPS_02122</name>
</gene>
<feature type="domain" description="K Homology" evidence="4">
    <location>
        <begin position="209"/>
        <end position="281"/>
    </location>
</feature>
<dbReference type="InterPro" id="IPR004087">
    <property type="entry name" value="KH_dom"/>
</dbReference>
<organism evidence="5 6">
    <name type="scientific">Entomortierella parvispora</name>
    <dbReference type="NCBI Taxonomy" id="205924"/>
    <lineage>
        <taxon>Eukaryota</taxon>
        <taxon>Fungi</taxon>
        <taxon>Fungi incertae sedis</taxon>
        <taxon>Mucoromycota</taxon>
        <taxon>Mortierellomycotina</taxon>
        <taxon>Mortierellomycetes</taxon>
        <taxon>Mortierellales</taxon>
        <taxon>Mortierellaceae</taxon>
        <taxon>Entomortierella</taxon>
    </lineage>
</organism>
<dbReference type="Proteomes" id="UP000827284">
    <property type="component" value="Unassembled WGS sequence"/>
</dbReference>
<accession>A0A9P3LTB6</accession>
<feature type="compositionally biased region" description="Low complexity" evidence="3">
    <location>
        <begin position="624"/>
        <end position="647"/>
    </location>
</feature>
<proteinExistence type="predicted"/>
<dbReference type="PROSITE" id="PS50084">
    <property type="entry name" value="KH_TYPE_1"/>
    <property type="match status" value="3"/>
</dbReference>
<evidence type="ECO:0000259" key="4">
    <source>
        <dbReference type="SMART" id="SM00322"/>
    </source>
</evidence>
<dbReference type="CDD" id="cd00105">
    <property type="entry name" value="KH-I"/>
    <property type="match status" value="1"/>
</dbReference>